<keyword evidence="1" id="KW-0805">Transcription regulation</keyword>
<keyword evidence="5" id="KW-0175">Coiled coil</keyword>
<accession>A0A0K1PRE0</accession>
<feature type="domain" description="RNA polymerase sigma factor 70 region 4 type 2" evidence="6">
    <location>
        <begin position="3"/>
        <end position="54"/>
    </location>
</feature>
<dbReference type="Pfam" id="PF08281">
    <property type="entry name" value="Sigma70_r4_2"/>
    <property type="match status" value="1"/>
</dbReference>
<evidence type="ECO:0000256" key="2">
    <source>
        <dbReference type="ARBA" id="ARBA00023082"/>
    </source>
</evidence>
<keyword evidence="8" id="KW-1185">Reference proteome</keyword>
<dbReference type="GO" id="GO:0016987">
    <property type="term" value="F:sigma factor activity"/>
    <property type="evidence" value="ECO:0007669"/>
    <property type="project" value="UniProtKB-KW"/>
</dbReference>
<organism evidence="7 8">
    <name type="scientific">Labilithrix luteola</name>
    <dbReference type="NCBI Taxonomy" id="1391654"/>
    <lineage>
        <taxon>Bacteria</taxon>
        <taxon>Pseudomonadati</taxon>
        <taxon>Myxococcota</taxon>
        <taxon>Polyangia</taxon>
        <taxon>Polyangiales</taxon>
        <taxon>Labilitrichaceae</taxon>
        <taxon>Labilithrix</taxon>
    </lineage>
</organism>
<dbReference type="InterPro" id="IPR039425">
    <property type="entry name" value="RNA_pol_sigma-70-like"/>
</dbReference>
<evidence type="ECO:0000256" key="3">
    <source>
        <dbReference type="ARBA" id="ARBA00023125"/>
    </source>
</evidence>
<reference evidence="7 8" key="1">
    <citation type="submission" date="2015-08" db="EMBL/GenBank/DDBJ databases">
        <authorList>
            <person name="Babu N.S."/>
            <person name="Beckwith C.J."/>
            <person name="Beseler K.G."/>
            <person name="Brison A."/>
            <person name="Carone J.V."/>
            <person name="Caskin T.P."/>
            <person name="Diamond M."/>
            <person name="Durham M.E."/>
            <person name="Foxe J.M."/>
            <person name="Go M."/>
            <person name="Henderson B.A."/>
            <person name="Jones I.B."/>
            <person name="McGettigan J.A."/>
            <person name="Micheletti S.J."/>
            <person name="Nasrallah M.E."/>
            <person name="Ortiz D."/>
            <person name="Piller C.R."/>
            <person name="Privatt S.R."/>
            <person name="Schneider S.L."/>
            <person name="Sharp S."/>
            <person name="Smith T.C."/>
            <person name="Stanton J.D."/>
            <person name="Ullery H.E."/>
            <person name="Wilson R.J."/>
            <person name="Serrano M.G."/>
            <person name="Buck G."/>
            <person name="Lee V."/>
            <person name="Wang Y."/>
            <person name="Carvalho R."/>
            <person name="Voegtly L."/>
            <person name="Shi R."/>
            <person name="Duckworth R."/>
            <person name="Johnson A."/>
            <person name="Loviza R."/>
            <person name="Walstead R."/>
            <person name="Shah Z."/>
            <person name="Kiflezghi M."/>
            <person name="Wade K."/>
            <person name="Ball S.L."/>
            <person name="Bradley K.W."/>
            <person name="Asai D.J."/>
            <person name="Bowman C.A."/>
            <person name="Russell D.A."/>
            <person name="Pope W.H."/>
            <person name="Jacobs-Sera D."/>
            <person name="Hendrix R.W."/>
            <person name="Hatfull G.F."/>
        </authorList>
    </citation>
    <scope>NUCLEOTIDE SEQUENCE [LARGE SCALE GENOMIC DNA]</scope>
    <source>
        <strain evidence="7 8">DSM 27648</strain>
    </source>
</reference>
<protein>
    <submittedName>
        <fullName evidence="7">RNA polymerase sigma factor RpoE</fullName>
    </submittedName>
</protein>
<dbReference type="GO" id="GO:0003677">
    <property type="term" value="F:DNA binding"/>
    <property type="evidence" value="ECO:0007669"/>
    <property type="project" value="UniProtKB-KW"/>
</dbReference>
<evidence type="ECO:0000256" key="4">
    <source>
        <dbReference type="ARBA" id="ARBA00023163"/>
    </source>
</evidence>
<keyword evidence="2" id="KW-0731">Sigma factor</keyword>
<dbReference type="AlphaFoldDB" id="A0A0K1PRE0"/>
<dbReference type="GO" id="GO:0006352">
    <property type="term" value="P:DNA-templated transcription initiation"/>
    <property type="evidence" value="ECO:0007669"/>
    <property type="project" value="InterPro"/>
</dbReference>
<feature type="coiled-coil region" evidence="5">
    <location>
        <begin position="40"/>
        <end position="67"/>
    </location>
</feature>
<keyword evidence="4" id="KW-0804">Transcription</keyword>
<proteinExistence type="predicted"/>
<sequence length="70" mass="7944">MKILHALLDELDDEKRAVFVLAELEEKSVPEISEALGVNVNTVYSRLRAARQELERAVQRLNAREKGGVR</sequence>
<dbReference type="InterPro" id="IPR013249">
    <property type="entry name" value="RNA_pol_sigma70_r4_t2"/>
</dbReference>
<evidence type="ECO:0000259" key="6">
    <source>
        <dbReference type="Pfam" id="PF08281"/>
    </source>
</evidence>
<name>A0A0K1PRE0_9BACT</name>
<evidence type="ECO:0000313" key="7">
    <source>
        <dbReference type="EMBL" id="AKU96087.1"/>
    </source>
</evidence>
<dbReference type="InterPro" id="IPR036388">
    <property type="entry name" value="WH-like_DNA-bd_sf"/>
</dbReference>
<dbReference type="PANTHER" id="PTHR43133:SF8">
    <property type="entry name" value="RNA POLYMERASE SIGMA FACTOR HI_1459-RELATED"/>
    <property type="match status" value="1"/>
</dbReference>
<dbReference type="KEGG" id="llu:AKJ09_02751"/>
<dbReference type="SUPFAM" id="SSF88659">
    <property type="entry name" value="Sigma3 and sigma4 domains of RNA polymerase sigma factors"/>
    <property type="match status" value="1"/>
</dbReference>
<evidence type="ECO:0000256" key="1">
    <source>
        <dbReference type="ARBA" id="ARBA00023015"/>
    </source>
</evidence>
<gene>
    <name evidence="7" type="ORF">AKJ09_02751</name>
</gene>
<dbReference type="Gene3D" id="1.10.10.10">
    <property type="entry name" value="Winged helix-like DNA-binding domain superfamily/Winged helix DNA-binding domain"/>
    <property type="match status" value="1"/>
</dbReference>
<dbReference type="Proteomes" id="UP000064967">
    <property type="component" value="Chromosome"/>
</dbReference>
<dbReference type="PANTHER" id="PTHR43133">
    <property type="entry name" value="RNA POLYMERASE ECF-TYPE SIGMA FACTO"/>
    <property type="match status" value="1"/>
</dbReference>
<evidence type="ECO:0000256" key="5">
    <source>
        <dbReference type="SAM" id="Coils"/>
    </source>
</evidence>
<dbReference type="InterPro" id="IPR013324">
    <property type="entry name" value="RNA_pol_sigma_r3/r4-like"/>
</dbReference>
<evidence type="ECO:0000313" key="8">
    <source>
        <dbReference type="Proteomes" id="UP000064967"/>
    </source>
</evidence>
<keyword evidence="3" id="KW-0238">DNA-binding</keyword>
<dbReference type="EMBL" id="CP012333">
    <property type="protein sequence ID" value="AKU96087.1"/>
    <property type="molecule type" value="Genomic_DNA"/>
</dbReference>
<dbReference type="STRING" id="1391654.AKJ09_02751"/>